<evidence type="ECO:0000259" key="1">
    <source>
        <dbReference type="SMART" id="SM00860"/>
    </source>
</evidence>
<dbReference type="AlphaFoldDB" id="A0A9Q0BAL5"/>
<dbReference type="SMART" id="SM00860">
    <property type="entry name" value="SMI1_KNR4"/>
    <property type="match status" value="1"/>
</dbReference>
<evidence type="ECO:0000313" key="2">
    <source>
        <dbReference type="EMBL" id="KAI6777680.1"/>
    </source>
</evidence>
<dbReference type="GeneID" id="75831956"/>
<evidence type="ECO:0000313" key="3">
    <source>
        <dbReference type="Proteomes" id="UP001055219"/>
    </source>
</evidence>
<reference evidence="2" key="1">
    <citation type="journal article" date="2021" name="J Fungi (Basel)">
        <title>Genomic and Metabolomic Analyses of the Marine Fungus Emericellopsis cladophorae: Insights into Saltwater Adaptability Mechanisms and Its Biosynthetic Potential.</title>
        <authorList>
            <person name="Goncalves M.F.M."/>
            <person name="Hilario S."/>
            <person name="Van de Peer Y."/>
            <person name="Esteves A.C."/>
            <person name="Alves A."/>
        </authorList>
    </citation>
    <scope>NUCLEOTIDE SEQUENCE</scope>
    <source>
        <strain evidence="2">MUM 19.33</strain>
    </source>
</reference>
<accession>A0A9Q0BAL5</accession>
<comment type="caution">
    <text evidence="2">The sequence shown here is derived from an EMBL/GenBank/DDBJ whole genome shotgun (WGS) entry which is preliminary data.</text>
</comment>
<dbReference type="OrthoDB" id="2788868at2759"/>
<gene>
    <name evidence="2" type="ORF">J7T54_005473</name>
</gene>
<feature type="domain" description="Knr4/Smi1-like" evidence="1">
    <location>
        <begin position="358"/>
        <end position="500"/>
    </location>
</feature>
<proteinExistence type="predicted"/>
<sequence>MPAEYMDACRESGHPVPAPHSISRLVSSYMEPKNPSKAVRESFRIVELLLLSNHLDHAHSLATALYRHVDTILPKNASRFSQQALNYFWFTHPAYPLPPNAPSKTRQGDRSEAALKTESRWKTEQWNNYRECTRTGWMLEHCNLREPEDPHVWRETDNPPMIAMCARLLAKDKTPGHYPPTEQLREALAAAEKLYAQPQVPVADWKFEHKESQTVRRHSYLLYRRLVVELAIRVGRLDTAAEVLSQGLVLDGFNTSDGAALDRFLVLPGIYEVLPRLAAKGRAGNPFYIEDSDAAAMVREISQTLERRAEHGRQWSLAPERVGWRELLDRLASAAWAVNSKEYKKNGVMSAAEILNSPIKEEDIKAAEEVVGELPEDLKEMYRIAGGFKGGWHFLEGGLSDCRDFEFDPDCEELDDLRDEKELSFPNDDDDDNNLQGFIELSPGVEQCDSYRHYLITPALYRKLARERDDYKEGEYMYWNKAYWTCGTFWYGSVREWVAKHVERLERMVEDGEVEDGQDEDDCSTVLT</sequence>
<dbReference type="InterPro" id="IPR018958">
    <property type="entry name" value="Knr4/Smi1-like_dom"/>
</dbReference>
<dbReference type="Proteomes" id="UP001055219">
    <property type="component" value="Unassembled WGS sequence"/>
</dbReference>
<organism evidence="2 3">
    <name type="scientific">Emericellopsis cladophorae</name>
    <dbReference type="NCBI Taxonomy" id="2686198"/>
    <lineage>
        <taxon>Eukaryota</taxon>
        <taxon>Fungi</taxon>
        <taxon>Dikarya</taxon>
        <taxon>Ascomycota</taxon>
        <taxon>Pezizomycotina</taxon>
        <taxon>Sordariomycetes</taxon>
        <taxon>Hypocreomycetidae</taxon>
        <taxon>Hypocreales</taxon>
        <taxon>Bionectriaceae</taxon>
        <taxon>Emericellopsis</taxon>
    </lineage>
</organism>
<keyword evidence="3" id="KW-1185">Reference proteome</keyword>
<protein>
    <recommendedName>
        <fullName evidence="1">Knr4/Smi1-like domain-containing protein</fullName>
    </recommendedName>
</protein>
<dbReference type="InterPro" id="IPR037883">
    <property type="entry name" value="Knr4/Smi1-like_sf"/>
</dbReference>
<name>A0A9Q0BAL5_9HYPO</name>
<dbReference type="EMBL" id="JAGIXG020000128">
    <property type="protein sequence ID" value="KAI6777680.1"/>
    <property type="molecule type" value="Genomic_DNA"/>
</dbReference>
<dbReference type="SUPFAM" id="SSF160631">
    <property type="entry name" value="SMI1/KNR4-like"/>
    <property type="match status" value="1"/>
</dbReference>
<reference evidence="2" key="2">
    <citation type="submission" date="2022-07" db="EMBL/GenBank/DDBJ databases">
        <authorList>
            <person name="Goncalves M.F.M."/>
            <person name="Hilario S."/>
            <person name="Van De Peer Y."/>
            <person name="Esteves A.C."/>
            <person name="Alves A."/>
        </authorList>
    </citation>
    <scope>NUCLEOTIDE SEQUENCE</scope>
    <source>
        <strain evidence="2">MUM 19.33</strain>
    </source>
</reference>
<dbReference type="RefSeq" id="XP_051358536.1">
    <property type="nucleotide sequence ID" value="XM_051510573.1"/>
</dbReference>